<keyword evidence="1" id="KW-0469">Meiosis</keyword>
<dbReference type="PANTHER" id="PTHR40375">
    <property type="entry name" value="SPORULATION-SPECIFIC PROTEIN 22"/>
    <property type="match status" value="1"/>
</dbReference>
<evidence type="ECO:0000313" key="2">
    <source>
        <dbReference type="EMBL" id="KAK5174967.1"/>
    </source>
</evidence>
<proteinExistence type="predicted"/>
<comment type="caution">
    <text evidence="2">The sequence shown here is derived from an EMBL/GenBank/DDBJ whole genome shotgun (WGS) entry which is preliminary data.</text>
</comment>
<reference evidence="2 3" key="1">
    <citation type="submission" date="2023-08" db="EMBL/GenBank/DDBJ databases">
        <title>Black Yeasts Isolated from many extreme environments.</title>
        <authorList>
            <person name="Coleine C."/>
            <person name="Stajich J.E."/>
            <person name="Selbmann L."/>
        </authorList>
    </citation>
    <scope>NUCLEOTIDE SEQUENCE [LARGE SCALE GENOMIC DNA]</scope>
    <source>
        <strain evidence="2 3">CCFEE 5935</strain>
    </source>
</reference>
<dbReference type="PANTHER" id="PTHR40375:SF2">
    <property type="entry name" value="SPORULATION-SPECIFIC PROTEIN 22"/>
    <property type="match status" value="1"/>
</dbReference>
<accession>A0AAV9PPX0</accession>
<evidence type="ECO:0000313" key="3">
    <source>
        <dbReference type="Proteomes" id="UP001337655"/>
    </source>
</evidence>
<gene>
    <name evidence="2" type="primary">SPO22_1</name>
    <name evidence="2" type="ORF">LTR77_000103</name>
</gene>
<dbReference type="GO" id="GO:0051321">
    <property type="term" value="P:meiotic cell cycle"/>
    <property type="evidence" value="ECO:0007669"/>
    <property type="project" value="UniProtKB-KW"/>
</dbReference>
<dbReference type="AlphaFoldDB" id="A0AAV9PPX0"/>
<name>A0AAV9PPX0_9PEZI</name>
<evidence type="ECO:0000256" key="1">
    <source>
        <dbReference type="ARBA" id="ARBA00023254"/>
    </source>
</evidence>
<dbReference type="EMBL" id="JAVRRT010000001">
    <property type="protein sequence ID" value="KAK5174967.1"/>
    <property type="molecule type" value="Genomic_DNA"/>
</dbReference>
<dbReference type="InterPro" id="IPR013940">
    <property type="entry name" value="Spo22/ZIP4/TEX11"/>
</dbReference>
<dbReference type="GeneID" id="89921455"/>
<protein>
    <submittedName>
        <fullName evidence="2">Sporulation-specific protein 22</fullName>
    </submittedName>
</protein>
<dbReference type="Pfam" id="PF08631">
    <property type="entry name" value="SPO22"/>
    <property type="match status" value="1"/>
</dbReference>
<organism evidence="2 3">
    <name type="scientific">Saxophila tyrrhenica</name>
    <dbReference type="NCBI Taxonomy" id="1690608"/>
    <lineage>
        <taxon>Eukaryota</taxon>
        <taxon>Fungi</taxon>
        <taxon>Dikarya</taxon>
        <taxon>Ascomycota</taxon>
        <taxon>Pezizomycotina</taxon>
        <taxon>Dothideomycetes</taxon>
        <taxon>Dothideomycetidae</taxon>
        <taxon>Mycosphaerellales</taxon>
        <taxon>Extremaceae</taxon>
        <taxon>Saxophila</taxon>
    </lineage>
</organism>
<dbReference type="InterPro" id="IPR039057">
    <property type="entry name" value="Spo22/ZIP4"/>
</dbReference>
<sequence>MRVVSARKVVHILQGREEFVPELRQEVERHVKRSFPVPINGATSTKISDFDTLGCDLWNTATNLLREEEQQPAPAEANPKTADALLPLLRTFAFLLLDTAHHAVARRSKDVDQQLRNFKIGLKACRFCLEKNELQLALKLLERCAEHVTTAEEDSPLVRMQDAQEDVDDREAKMAMMVSEYNLLRMSHACKTDRLDLADHFFGKLSVSAASSSALAELTAQLCLDAGKSLSKRGSTGAAVTWLRRAQSALDNCDLEQLSMNAGDLRLAIASPLAANDSTLLAKQVVQDLDSEHALGNRMAVQLLHLKVLLAGQPLDQAAVTVVLSRMLRTTVLTRRTFKMQVFAPSTPRIVQAIHRVRKISPAVASDALEQLITARLVPDLTGETEDSSKEWTEKACVTLVLVVTGENTLPVEDAVERLRRVFTVTANSSGLAFSPKATHATQTLIWKKMGLASPEIAEQ</sequence>
<dbReference type="Proteomes" id="UP001337655">
    <property type="component" value="Unassembled WGS sequence"/>
</dbReference>
<dbReference type="RefSeq" id="XP_064663605.1">
    <property type="nucleotide sequence ID" value="XM_064797371.1"/>
</dbReference>
<dbReference type="GO" id="GO:0090173">
    <property type="term" value="P:regulation of synaptonemal complex assembly"/>
    <property type="evidence" value="ECO:0007669"/>
    <property type="project" value="InterPro"/>
</dbReference>
<keyword evidence="3" id="KW-1185">Reference proteome</keyword>